<dbReference type="SFLD" id="SFLDS00029">
    <property type="entry name" value="Radical_SAM"/>
    <property type="match status" value="1"/>
</dbReference>
<evidence type="ECO:0000256" key="5">
    <source>
        <dbReference type="ARBA" id="ARBA00023014"/>
    </source>
</evidence>
<dbReference type="SUPFAM" id="SSF52242">
    <property type="entry name" value="Cobalamin (vitamin B12)-binding domain"/>
    <property type="match status" value="1"/>
</dbReference>
<proteinExistence type="predicted"/>
<dbReference type="EMBL" id="AFOC01000007">
    <property type="protein sequence ID" value="EGV52522.1"/>
    <property type="molecule type" value="Genomic_DNA"/>
</dbReference>
<accession>G2DA27</accession>
<dbReference type="GO" id="GO:0031419">
    <property type="term" value="F:cobalamin binding"/>
    <property type="evidence" value="ECO:0007669"/>
    <property type="project" value="InterPro"/>
</dbReference>
<keyword evidence="2" id="KW-0949">S-adenosyl-L-methionine</keyword>
<dbReference type="Pfam" id="PF13311">
    <property type="entry name" value="DUF4080"/>
    <property type="match status" value="1"/>
</dbReference>
<comment type="caution">
    <text evidence="8">The sequence shown here is derived from an EMBL/GenBank/DDBJ whole genome shotgun (WGS) entry which is preliminary data.</text>
</comment>
<dbReference type="InterPro" id="IPR006158">
    <property type="entry name" value="Cobalamin-bd"/>
</dbReference>
<dbReference type="GO" id="GO:0005829">
    <property type="term" value="C:cytosol"/>
    <property type="evidence" value="ECO:0007669"/>
    <property type="project" value="TreeGrafter"/>
</dbReference>
<dbReference type="CDD" id="cd02068">
    <property type="entry name" value="radical_SAM_B12_BD"/>
    <property type="match status" value="1"/>
</dbReference>
<evidence type="ECO:0000256" key="2">
    <source>
        <dbReference type="ARBA" id="ARBA00022691"/>
    </source>
</evidence>
<dbReference type="SUPFAM" id="SSF102114">
    <property type="entry name" value="Radical SAM enzymes"/>
    <property type="match status" value="1"/>
</dbReference>
<dbReference type="GO" id="GO:0003824">
    <property type="term" value="F:catalytic activity"/>
    <property type="evidence" value="ECO:0007669"/>
    <property type="project" value="InterPro"/>
</dbReference>
<reference evidence="8" key="1">
    <citation type="journal article" date="2011" name="ISME J.">
        <title>The endosymbionts of the deep-sea tubeworms Riftia pachyptila and Tevnia jerichonana share an identical physiology as revealed by proteogenomic analyses.</title>
        <authorList>
            <person name="Gardebrecht A."/>
            <person name="Markert S."/>
            <person name="Felbeck H."/>
            <person name="Thuermer A."/>
            <person name="Albrecht D."/>
            <person name="Wollherr A."/>
            <person name="Kabisch J."/>
            <person name="Lehmann R."/>
            <person name="Daniel R."/>
            <person name="Liesegang H."/>
            <person name="Hecker M."/>
            <person name="Sievert S.M."/>
            <person name="Schweder T."/>
        </authorList>
    </citation>
    <scope>NUCLEOTIDE SEQUENCE [LARGE SCALE GENOMIC DNA]</scope>
</reference>
<dbReference type="InterPro" id="IPR006638">
    <property type="entry name" value="Elp3/MiaA/NifB-like_rSAM"/>
</dbReference>
<dbReference type="SMART" id="SM00729">
    <property type="entry name" value="Elp3"/>
    <property type="match status" value="1"/>
</dbReference>
<dbReference type="InterPro" id="IPR036724">
    <property type="entry name" value="Cobalamin-bd_sf"/>
</dbReference>
<sequence>MAGGGGVGWHGWSLLLNLQRVWTCLTERLLNTLCRCIVRAMIDPDRCLSAASHPVALVALHAGYSHSSLAIRSLAAFCWNEPFHAGIQLFEAQVNVSHQTLLEELVAWQPRLIGFSCYLWNIDACIRLAQLLKQLLPECRIVFGGPEAGPRGEALLRAVPIIDFVVDGEGEAAFRDLLRWQFAGVGELSTISGLIWWDQGQIHRNPIRLLPVEQIPSTILLSSFDAGKPLIYWETSRGCPYKCTFCTSATDRLRAFPIERVEQELAVLSRLKGKTIKLLDRSFHLGKQRTLRLLQRFAEAEGDLRFHLELNPDRISAEAMVIFRHAEPGRFQFEIGLQTLNEPVLNAIERQMEVSKALDNIRELVAMKRHPVHLDLIVGLPGEDAAHCADSLNRVFRLFPEHLQLGSLKLLPGTPLHDQAQTLGYRWDPQPPYEVLAHPLLSFQAFARFKRYAALLERLWNSGYLVATLMRLVPHHFNDELVCFFDTLMEQLGEGIAREKMQPERLFGHLVGFLEPWLDGDPLLQELLLWDYANFTLPNRNTPAWIAARIDWSPPLVVDGSRRRLPVLRLSAAAVSIINRRRLEPLQAGHYGVWPRQHKRGKPVTLVSLRTE</sequence>
<dbReference type="Gene3D" id="3.40.50.280">
    <property type="entry name" value="Cobalamin-binding domain"/>
    <property type="match status" value="1"/>
</dbReference>
<dbReference type="AlphaFoldDB" id="G2DA27"/>
<dbReference type="PANTHER" id="PTHR43409">
    <property type="entry name" value="ANAEROBIC MAGNESIUM-PROTOPORPHYRIN IX MONOMETHYL ESTER CYCLASE-RELATED"/>
    <property type="match status" value="1"/>
</dbReference>
<dbReference type="InterPro" id="IPR051198">
    <property type="entry name" value="BchE-like"/>
</dbReference>
<comment type="cofactor">
    <cofactor evidence="1">
        <name>[4Fe-4S] cluster</name>
        <dbReference type="ChEBI" id="CHEBI:49883"/>
    </cofactor>
</comment>
<dbReference type="GO" id="GO:0051539">
    <property type="term" value="F:4 iron, 4 sulfur cluster binding"/>
    <property type="evidence" value="ECO:0007669"/>
    <property type="project" value="UniProtKB-KW"/>
</dbReference>
<feature type="domain" description="Radical SAM core" evidence="7">
    <location>
        <begin position="225"/>
        <end position="453"/>
    </location>
</feature>
<evidence type="ECO:0000259" key="6">
    <source>
        <dbReference type="PROSITE" id="PS51332"/>
    </source>
</evidence>
<gene>
    <name evidence="8" type="ORF">Rifp1Sym_ag00270</name>
</gene>
<dbReference type="InterPro" id="IPR023404">
    <property type="entry name" value="rSAM_horseshoe"/>
</dbReference>
<keyword evidence="9" id="KW-1185">Reference proteome</keyword>
<dbReference type="Pfam" id="PF02310">
    <property type="entry name" value="B12-binding"/>
    <property type="match status" value="1"/>
</dbReference>
<keyword evidence="5" id="KW-0411">Iron-sulfur</keyword>
<dbReference type="CDD" id="cd01335">
    <property type="entry name" value="Radical_SAM"/>
    <property type="match status" value="1"/>
</dbReference>
<dbReference type="InterPro" id="IPR034466">
    <property type="entry name" value="Methyltransferase_Class_B"/>
</dbReference>
<dbReference type="SFLD" id="SFLDG01082">
    <property type="entry name" value="B12-binding_domain_containing"/>
    <property type="match status" value="1"/>
</dbReference>
<dbReference type="PANTHER" id="PTHR43409:SF16">
    <property type="entry name" value="SLR0320 PROTEIN"/>
    <property type="match status" value="1"/>
</dbReference>
<dbReference type="Gene3D" id="3.80.30.20">
    <property type="entry name" value="tm_1862 like domain"/>
    <property type="match status" value="1"/>
</dbReference>
<evidence type="ECO:0000313" key="9">
    <source>
        <dbReference type="Proteomes" id="UP000004491"/>
    </source>
</evidence>
<evidence type="ECO:0000256" key="4">
    <source>
        <dbReference type="ARBA" id="ARBA00023004"/>
    </source>
</evidence>
<dbReference type="InterPro" id="IPR058240">
    <property type="entry name" value="rSAM_sf"/>
</dbReference>
<dbReference type="PROSITE" id="PS51332">
    <property type="entry name" value="B12_BINDING"/>
    <property type="match status" value="1"/>
</dbReference>
<feature type="domain" description="B12-binding" evidence="6">
    <location>
        <begin position="53"/>
        <end position="188"/>
    </location>
</feature>
<dbReference type="GO" id="GO:0046872">
    <property type="term" value="F:metal ion binding"/>
    <property type="evidence" value="ECO:0007669"/>
    <property type="project" value="UniProtKB-KW"/>
</dbReference>
<evidence type="ECO:0000313" key="8">
    <source>
        <dbReference type="EMBL" id="EGV52522.1"/>
    </source>
</evidence>
<name>G2DA27_9GAMM</name>
<keyword evidence="3" id="KW-0479">Metal-binding</keyword>
<dbReference type="InterPro" id="IPR025288">
    <property type="entry name" value="DUF4080"/>
</dbReference>
<dbReference type="InterPro" id="IPR007197">
    <property type="entry name" value="rSAM"/>
</dbReference>
<dbReference type="Proteomes" id="UP000004491">
    <property type="component" value="Unassembled WGS sequence"/>
</dbReference>
<evidence type="ECO:0000256" key="1">
    <source>
        <dbReference type="ARBA" id="ARBA00001966"/>
    </source>
</evidence>
<protein>
    <submittedName>
        <fullName evidence="8">Radical SAM domain protein</fullName>
    </submittedName>
</protein>
<keyword evidence="4" id="KW-0408">Iron</keyword>
<organism evidence="8 9">
    <name type="scientific">endosymbiont of Riftia pachyptila</name>
    <name type="common">vent Ph05</name>
    <dbReference type="NCBI Taxonomy" id="1048808"/>
    <lineage>
        <taxon>Bacteria</taxon>
        <taxon>Pseudomonadati</taxon>
        <taxon>Pseudomonadota</taxon>
        <taxon>Gammaproteobacteria</taxon>
        <taxon>sulfur-oxidizing symbionts</taxon>
    </lineage>
</organism>
<evidence type="ECO:0000259" key="7">
    <source>
        <dbReference type="PROSITE" id="PS51918"/>
    </source>
</evidence>
<evidence type="ECO:0000256" key="3">
    <source>
        <dbReference type="ARBA" id="ARBA00022723"/>
    </source>
</evidence>
<dbReference type="Pfam" id="PF04055">
    <property type="entry name" value="Radical_SAM"/>
    <property type="match status" value="1"/>
</dbReference>
<dbReference type="SFLD" id="SFLDG01123">
    <property type="entry name" value="methyltransferase_(Class_B)"/>
    <property type="match status" value="1"/>
</dbReference>
<dbReference type="PROSITE" id="PS51918">
    <property type="entry name" value="RADICAL_SAM"/>
    <property type="match status" value="1"/>
</dbReference>